<evidence type="ECO:0000256" key="1">
    <source>
        <dbReference type="SAM" id="MobiDB-lite"/>
    </source>
</evidence>
<dbReference type="EMBL" id="SNRW01015154">
    <property type="protein sequence ID" value="KAA6370690.1"/>
    <property type="molecule type" value="Genomic_DNA"/>
</dbReference>
<protein>
    <submittedName>
        <fullName evidence="2">Uncharacterized protein</fullName>
    </submittedName>
</protein>
<comment type="caution">
    <text evidence="2">The sequence shown here is derived from an EMBL/GenBank/DDBJ whole genome shotgun (WGS) entry which is preliminary data.</text>
</comment>
<evidence type="ECO:0000313" key="2">
    <source>
        <dbReference type="EMBL" id="KAA6370690.1"/>
    </source>
</evidence>
<feature type="compositionally biased region" description="Basic residues" evidence="1">
    <location>
        <begin position="209"/>
        <end position="229"/>
    </location>
</feature>
<organism evidence="2 3">
    <name type="scientific">Streblomastix strix</name>
    <dbReference type="NCBI Taxonomy" id="222440"/>
    <lineage>
        <taxon>Eukaryota</taxon>
        <taxon>Metamonada</taxon>
        <taxon>Preaxostyla</taxon>
        <taxon>Oxymonadida</taxon>
        <taxon>Streblomastigidae</taxon>
        <taxon>Streblomastix</taxon>
    </lineage>
</organism>
<feature type="non-terminal residue" evidence="2">
    <location>
        <position position="1"/>
    </location>
</feature>
<accession>A0A5J4UL03</accession>
<evidence type="ECO:0000313" key="3">
    <source>
        <dbReference type="Proteomes" id="UP000324800"/>
    </source>
</evidence>
<proteinExistence type="predicted"/>
<dbReference type="Proteomes" id="UP000324800">
    <property type="component" value="Unassembled WGS sequence"/>
</dbReference>
<dbReference type="AlphaFoldDB" id="A0A5J4UL03"/>
<gene>
    <name evidence="2" type="ORF">EZS28_033783</name>
</gene>
<sequence>IQTNSILESSLSPGLNAALFLLDRATFPSDIINYADQMVSQAISGENCPIILRYDPIYILLPFLKRSTFQNKELILQILSEFADFNPDVQDELLFEHNILSYVSYVLEPKSSNSEFAEFRSNNEDFGEEIDWAYGNADQDRNKDNPHLTELLISPLKESQGYQLYNEGAFNEVDGSAIVYKVEGDELNDQNEQQDQKQDLIKETQIAKLNKKKKKSRSKSKQRLIRTKRKDGQDQPPLIAFIEIIKQILVKAGANGKITVSFSYPSNQFQIKRYIRNNNQQQYNNVNASDNYFNEYNQMYVYDGNQEDMDKVQLPPMAELPTGVICEIALLIINELIVQGTPQTVSALVDDHRIAHLLVTHLTALYETEEQLRYEKEQAAAQGKDSRYAQSMVEQQRCLQMFSLSLSALMRIRQQGEQVGNDDTDVIRRVWKHAVRVPICIENVAFHLNLLAIEAPIFTSPQAARRTAISTDVPLAQSYLASPHAMQGIQTNSILESSLSPGLNAALFLLDRATFPSDIINYADQMVSQAEKIDKQAEKLESTGKKQLTLSQINLRIQTGAAAQSVKFEERERANQLRSSASIIYTRVIPLLSDRILVDTFDRKFFATVADWVEADGGADSVNNWDKWEDCMNIDAAEMMRIEGTLLLSQSFGAGNSQQFQAGIRSRNETGTAKGSQLTGFGETQNENQVENMQEGGIRQVTLNENMQRMRLMKSQIILSFHTLRLLTTIAAQGALSMSNRQIEHPFRVIFAHRGLEELFLQRIQILEDMGIIGGSQSGEDGEDNEEDSNPIRGNGLQVAMTFHMALFLLLISRRKEED</sequence>
<feature type="region of interest" description="Disordered" evidence="1">
    <location>
        <begin position="209"/>
        <end position="231"/>
    </location>
</feature>
<feature type="region of interest" description="Disordered" evidence="1">
    <location>
        <begin position="774"/>
        <end position="794"/>
    </location>
</feature>
<name>A0A5J4UL03_9EUKA</name>
<reference evidence="2 3" key="1">
    <citation type="submission" date="2019-03" db="EMBL/GenBank/DDBJ databases">
        <title>Single cell metagenomics reveals metabolic interactions within the superorganism composed of flagellate Streblomastix strix and complex community of Bacteroidetes bacteria on its surface.</title>
        <authorList>
            <person name="Treitli S.C."/>
            <person name="Kolisko M."/>
            <person name="Husnik F."/>
            <person name="Keeling P."/>
            <person name="Hampl V."/>
        </authorList>
    </citation>
    <scope>NUCLEOTIDE SEQUENCE [LARGE SCALE GENOMIC DNA]</scope>
    <source>
        <strain evidence="2">ST1C</strain>
    </source>
</reference>
<feature type="compositionally biased region" description="Acidic residues" evidence="1">
    <location>
        <begin position="780"/>
        <end position="789"/>
    </location>
</feature>
<feature type="non-terminal residue" evidence="2">
    <location>
        <position position="819"/>
    </location>
</feature>